<keyword evidence="6 7" id="KW-0472">Membrane</keyword>
<evidence type="ECO:0000256" key="1">
    <source>
        <dbReference type="ARBA" id="ARBA00004141"/>
    </source>
</evidence>
<comment type="caution">
    <text evidence="9">The sequence shown here is derived from an EMBL/GenBank/DDBJ whole genome shotgun (WGS) entry which is preliminary data.</text>
</comment>
<comment type="subcellular location">
    <subcellularLocation>
        <location evidence="1">Membrane</location>
        <topology evidence="1">Multi-pass membrane protein</topology>
    </subcellularLocation>
</comment>
<reference evidence="10" key="1">
    <citation type="journal article" date="2019" name="Int. J. Syst. Evol. Microbiol.">
        <title>The Global Catalogue of Microorganisms (GCM) 10K type strain sequencing project: providing services to taxonomists for standard genome sequencing and annotation.</title>
        <authorList>
            <consortium name="The Broad Institute Genomics Platform"/>
            <consortium name="The Broad Institute Genome Sequencing Center for Infectious Disease"/>
            <person name="Wu L."/>
            <person name="Ma J."/>
        </authorList>
    </citation>
    <scope>NUCLEOTIDE SEQUENCE [LARGE SCALE GENOMIC DNA]</scope>
    <source>
        <strain evidence="10">JCM 17021</strain>
    </source>
</reference>
<feature type="transmembrane region" description="Helical" evidence="7">
    <location>
        <begin position="58"/>
        <end position="78"/>
    </location>
</feature>
<keyword evidence="5 7" id="KW-1133">Transmembrane helix</keyword>
<dbReference type="EMBL" id="BAABCN010000010">
    <property type="protein sequence ID" value="GAA3887100.1"/>
    <property type="molecule type" value="Genomic_DNA"/>
</dbReference>
<evidence type="ECO:0000256" key="6">
    <source>
        <dbReference type="ARBA" id="ARBA00023136"/>
    </source>
</evidence>
<dbReference type="RefSeq" id="WP_345068418.1">
    <property type="nucleotide sequence ID" value="NZ_BAABCN010000010.1"/>
</dbReference>
<sequence length="517" mass="56712">MTDPKPRLPVASAPAPTRPALHLIPATPTPPEAVFLPPVDALSSGLPWARRYRARLQLTDMSIILGAVGAALILRFGISDPRAPFGTIRADYLTISALIAGAWILALGIFHTRDSRVVGVGAAEYRQVMNASALTFGLLAIGFLILQIDIARGYFMLALPLGVVGLLVDRWLWRRWLLRQRRFGHYLARAIVVGNREDVEYVVGQIDEKSGAAYFVVGAALDEKKPSSVTVGGHCVPVVADFAHVAAAAAALGVDTVVVAGQPNGGSQFIRNLGWELESTTAELVLSSRLTDVAGPRIHFRPVEGLPLIHVEIPHFDGAKHALKRLVDVVSSGMALLLFAPLMLVIGILVKIDSPGPVLFRQERCGRGGRTFRIIKFRSMIASAEDDLAGLLDKNEASGVLFKLRNDPRITRVGRVLRKFSLDELPQLWNILVGEMSVVGPRPPLPQEVESYETHVHRRLYIKPGLTGMWQVNGRSNLSWEDSVRLDLYYVENWSLAGDMIIIWRTVKTVLRPEGAY</sequence>
<dbReference type="InterPro" id="IPR017475">
    <property type="entry name" value="EPS_sugar_tfrase"/>
</dbReference>
<feature type="transmembrane region" description="Helical" evidence="7">
    <location>
        <begin position="131"/>
        <end position="148"/>
    </location>
</feature>
<evidence type="ECO:0000256" key="4">
    <source>
        <dbReference type="ARBA" id="ARBA00022692"/>
    </source>
</evidence>
<comment type="similarity">
    <text evidence="2">Belongs to the bacterial sugar transferase family.</text>
</comment>
<feature type="transmembrane region" description="Helical" evidence="7">
    <location>
        <begin position="329"/>
        <end position="350"/>
    </location>
</feature>
<evidence type="ECO:0000313" key="9">
    <source>
        <dbReference type="EMBL" id="GAA3887100.1"/>
    </source>
</evidence>
<evidence type="ECO:0000256" key="7">
    <source>
        <dbReference type="SAM" id="Phobius"/>
    </source>
</evidence>
<proteinExistence type="inferred from homology"/>
<organism evidence="9 10">
    <name type="scientific">Leifsonia kafniensis</name>
    <dbReference type="NCBI Taxonomy" id="475957"/>
    <lineage>
        <taxon>Bacteria</taxon>
        <taxon>Bacillati</taxon>
        <taxon>Actinomycetota</taxon>
        <taxon>Actinomycetes</taxon>
        <taxon>Micrococcales</taxon>
        <taxon>Microbacteriaceae</taxon>
        <taxon>Leifsonia</taxon>
    </lineage>
</organism>
<protein>
    <submittedName>
        <fullName evidence="9">Sugar transferase</fullName>
    </submittedName>
</protein>
<dbReference type="Proteomes" id="UP001501803">
    <property type="component" value="Unassembled WGS sequence"/>
</dbReference>
<name>A0ABP7KW46_9MICO</name>
<feature type="domain" description="Bacterial sugar transferase" evidence="8">
    <location>
        <begin position="324"/>
        <end position="511"/>
    </location>
</feature>
<evidence type="ECO:0000259" key="8">
    <source>
        <dbReference type="Pfam" id="PF02397"/>
    </source>
</evidence>
<feature type="transmembrane region" description="Helical" evidence="7">
    <location>
        <begin position="90"/>
        <end position="110"/>
    </location>
</feature>
<dbReference type="SUPFAM" id="SSF51395">
    <property type="entry name" value="FMN-linked oxidoreductases"/>
    <property type="match status" value="1"/>
</dbReference>
<keyword evidence="4 7" id="KW-0812">Transmembrane</keyword>
<dbReference type="PANTHER" id="PTHR30576">
    <property type="entry name" value="COLANIC BIOSYNTHESIS UDP-GLUCOSE LIPID CARRIER TRANSFERASE"/>
    <property type="match status" value="1"/>
</dbReference>
<dbReference type="InterPro" id="IPR003362">
    <property type="entry name" value="Bact_transf"/>
</dbReference>
<dbReference type="Pfam" id="PF02397">
    <property type="entry name" value="Bac_transf"/>
    <property type="match status" value="1"/>
</dbReference>
<evidence type="ECO:0000256" key="5">
    <source>
        <dbReference type="ARBA" id="ARBA00022989"/>
    </source>
</evidence>
<dbReference type="GO" id="GO:0016740">
    <property type="term" value="F:transferase activity"/>
    <property type="evidence" value="ECO:0007669"/>
    <property type="project" value="UniProtKB-KW"/>
</dbReference>
<gene>
    <name evidence="9" type="ORF">GCM10022381_31420</name>
</gene>
<dbReference type="Pfam" id="PF13727">
    <property type="entry name" value="CoA_binding_3"/>
    <property type="match status" value="1"/>
</dbReference>
<keyword evidence="10" id="KW-1185">Reference proteome</keyword>
<evidence type="ECO:0000256" key="3">
    <source>
        <dbReference type="ARBA" id="ARBA00022679"/>
    </source>
</evidence>
<keyword evidence="3 9" id="KW-0808">Transferase</keyword>
<dbReference type="PANTHER" id="PTHR30576:SF10">
    <property type="entry name" value="SLL5057 PROTEIN"/>
    <property type="match status" value="1"/>
</dbReference>
<evidence type="ECO:0000256" key="2">
    <source>
        <dbReference type="ARBA" id="ARBA00006464"/>
    </source>
</evidence>
<dbReference type="NCBIfam" id="TIGR03025">
    <property type="entry name" value="EPS_sugtrans"/>
    <property type="match status" value="1"/>
</dbReference>
<accession>A0ABP7KW46</accession>
<feature type="transmembrane region" description="Helical" evidence="7">
    <location>
        <begin position="154"/>
        <end position="173"/>
    </location>
</feature>
<evidence type="ECO:0000313" key="10">
    <source>
        <dbReference type="Proteomes" id="UP001501803"/>
    </source>
</evidence>